<feature type="binding site" evidence="9">
    <location>
        <position position="79"/>
    </location>
    <ligand>
        <name>[4Fe-4S] cluster</name>
        <dbReference type="ChEBI" id="CHEBI:49883"/>
        <label>1</label>
    </ligand>
</feature>
<evidence type="ECO:0000259" key="10">
    <source>
        <dbReference type="PROSITE" id="PS51918"/>
    </source>
</evidence>
<dbReference type="NCBIfam" id="NF009544">
    <property type="entry name" value="PRK12928.1"/>
    <property type="match status" value="1"/>
</dbReference>
<organism evidence="11 12">
    <name type="scientific">Candidatus Pantoea carbekii</name>
    <dbReference type="NCBI Taxonomy" id="1235990"/>
    <lineage>
        <taxon>Bacteria</taxon>
        <taxon>Pseudomonadati</taxon>
        <taxon>Pseudomonadota</taxon>
        <taxon>Gammaproteobacteria</taxon>
        <taxon>Enterobacterales</taxon>
        <taxon>Erwiniaceae</taxon>
        <taxon>Pantoea</taxon>
    </lineage>
</organism>
<keyword evidence="2 9" id="KW-0963">Cytoplasm</keyword>
<feature type="domain" description="Radical SAM core" evidence="10">
    <location>
        <begin position="80"/>
        <end position="297"/>
    </location>
</feature>
<dbReference type="NCBIfam" id="NF004019">
    <property type="entry name" value="PRK05481.1"/>
    <property type="match status" value="1"/>
</dbReference>
<dbReference type="SFLD" id="SFLDS00029">
    <property type="entry name" value="Radical_SAM"/>
    <property type="match status" value="1"/>
</dbReference>
<dbReference type="Gene3D" id="3.20.20.70">
    <property type="entry name" value="Aldolase class I"/>
    <property type="match status" value="1"/>
</dbReference>
<keyword evidence="12" id="KW-1185">Reference proteome</keyword>
<comment type="pathway">
    <text evidence="9">Protein modification; protein lipoylation via endogenous pathway; protein N(6)-(lipoyl)lysine from octanoyl-[acyl-carrier-protein]: step 2/2.</text>
</comment>
<dbReference type="EMBL" id="AP012554">
    <property type="protein sequence ID" value="BAO00747.1"/>
    <property type="molecule type" value="Genomic_DNA"/>
</dbReference>
<keyword evidence="5 9" id="KW-0479">Metal-binding</keyword>
<dbReference type="STRING" id="1235990.BMSBPS_0410"/>
<dbReference type="InterPro" id="IPR031691">
    <property type="entry name" value="LIAS_N"/>
</dbReference>
<keyword evidence="7 9" id="KW-0411">Iron-sulfur</keyword>
<dbReference type="SUPFAM" id="SSF102114">
    <property type="entry name" value="Radical SAM enzymes"/>
    <property type="match status" value="1"/>
</dbReference>
<dbReference type="GO" id="GO:0051539">
    <property type="term" value="F:4 iron, 4 sulfur cluster binding"/>
    <property type="evidence" value="ECO:0007669"/>
    <property type="project" value="UniProtKB-UniRule"/>
</dbReference>
<dbReference type="InterPro" id="IPR006638">
    <property type="entry name" value="Elp3/MiaA/NifB-like_rSAM"/>
</dbReference>
<dbReference type="PANTHER" id="PTHR10949:SF0">
    <property type="entry name" value="LIPOYL SYNTHASE, MITOCHONDRIAL"/>
    <property type="match status" value="1"/>
</dbReference>
<dbReference type="KEGG" id="hhs:HHS_07770"/>
<evidence type="ECO:0000313" key="12">
    <source>
        <dbReference type="Proteomes" id="UP000016900"/>
    </source>
</evidence>
<dbReference type="HAMAP" id="MF_00206">
    <property type="entry name" value="Lipoyl_synth"/>
    <property type="match status" value="1"/>
</dbReference>
<dbReference type="GO" id="GO:0016874">
    <property type="term" value="F:ligase activity"/>
    <property type="evidence" value="ECO:0007669"/>
    <property type="project" value="UniProtKB-KW"/>
</dbReference>
<dbReference type="UniPathway" id="UPA00538">
    <property type="reaction ID" value="UER00593"/>
</dbReference>
<dbReference type="Pfam" id="PF16881">
    <property type="entry name" value="LIAS_N"/>
    <property type="match status" value="1"/>
</dbReference>
<dbReference type="InterPro" id="IPR003698">
    <property type="entry name" value="Lipoyl_synth"/>
</dbReference>
<dbReference type="FunFam" id="3.20.20.70:FF:000040">
    <property type="entry name" value="Lipoyl synthase"/>
    <property type="match status" value="1"/>
</dbReference>
<dbReference type="InterPro" id="IPR007197">
    <property type="entry name" value="rSAM"/>
</dbReference>
<feature type="binding site" evidence="9">
    <location>
        <position position="308"/>
    </location>
    <ligand>
        <name>[4Fe-4S] cluster</name>
        <dbReference type="ChEBI" id="CHEBI:49883"/>
        <label>1</label>
    </ligand>
</feature>
<feature type="binding site" evidence="9">
    <location>
        <position position="101"/>
    </location>
    <ligand>
        <name>[4Fe-4S] cluster</name>
        <dbReference type="ChEBI" id="CHEBI:49883"/>
        <label>2</label>
        <note>4Fe-4S-S-AdoMet</note>
    </ligand>
</feature>
<feature type="binding site" evidence="9">
    <location>
        <position position="94"/>
    </location>
    <ligand>
        <name>[4Fe-4S] cluster</name>
        <dbReference type="ChEBI" id="CHEBI:49883"/>
        <label>2</label>
        <note>4Fe-4S-S-AdoMet</note>
    </ligand>
</feature>
<evidence type="ECO:0000256" key="4">
    <source>
        <dbReference type="ARBA" id="ARBA00022691"/>
    </source>
</evidence>
<dbReference type="Pfam" id="PF04055">
    <property type="entry name" value="Radical_SAM"/>
    <property type="match status" value="1"/>
</dbReference>
<evidence type="ECO:0000256" key="6">
    <source>
        <dbReference type="ARBA" id="ARBA00023004"/>
    </source>
</evidence>
<dbReference type="eggNOG" id="COG0320">
    <property type="taxonomic scope" value="Bacteria"/>
</dbReference>
<evidence type="ECO:0000256" key="5">
    <source>
        <dbReference type="ARBA" id="ARBA00022723"/>
    </source>
</evidence>
<evidence type="ECO:0000256" key="1">
    <source>
        <dbReference type="ARBA" id="ARBA00022485"/>
    </source>
</evidence>
<dbReference type="PROSITE" id="PS51918">
    <property type="entry name" value="RADICAL_SAM"/>
    <property type="match status" value="1"/>
</dbReference>
<comment type="similarity">
    <text evidence="9">Belongs to the radical SAM superfamily. Lipoyl synthase family.</text>
</comment>
<evidence type="ECO:0000256" key="9">
    <source>
        <dbReference type="HAMAP-Rule" id="MF_00206"/>
    </source>
</evidence>
<dbReference type="GO" id="GO:0005737">
    <property type="term" value="C:cytoplasm"/>
    <property type="evidence" value="ECO:0007669"/>
    <property type="project" value="UniProtKB-SubCell"/>
</dbReference>
<comment type="cofactor">
    <cofactor evidence="9">
        <name>[4Fe-4S] cluster</name>
        <dbReference type="ChEBI" id="CHEBI:49883"/>
    </cofactor>
    <text evidence="9">Binds 2 [4Fe-4S] clusters per subunit. One cluster is coordinated with 3 cysteines and an exchangeable S-adenosyl-L-methionine.</text>
</comment>
<dbReference type="PIRSF" id="PIRSF005963">
    <property type="entry name" value="Lipoyl_synth"/>
    <property type="match status" value="1"/>
</dbReference>
<dbReference type="AlphaFoldDB" id="U3U8D8"/>
<dbReference type="NCBIfam" id="TIGR00510">
    <property type="entry name" value="lipA"/>
    <property type="match status" value="1"/>
</dbReference>
<evidence type="ECO:0000256" key="3">
    <source>
        <dbReference type="ARBA" id="ARBA00022679"/>
    </source>
</evidence>
<keyword evidence="11" id="KW-0436">Ligase</keyword>
<dbReference type="GO" id="GO:0016992">
    <property type="term" value="F:lipoate synthase activity"/>
    <property type="evidence" value="ECO:0007669"/>
    <property type="project" value="UniProtKB-UniRule"/>
</dbReference>
<protein>
    <recommendedName>
        <fullName evidence="9">Lipoyl synthase</fullName>
        <ecNumber evidence="9">2.8.1.8</ecNumber>
    </recommendedName>
    <alternativeName>
        <fullName evidence="9">Lip-syn</fullName>
        <shortName evidence="9">LS</shortName>
    </alternativeName>
    <alternativeName>
        <fullName evidence="9">Lipoate synthase</fullName>
    </alternativeName>
    <alternativeName>
        <fullName evidence="9">Lipoic acid synthase</fullName>
    </alternativeName>
    <alternativeName>
        <fullName evidence="9">Sulfur insertion protein LipA</fullName>
    </alternativeName>
</protein>
<evidence type="ECO:0000256" key="2">
    <source>
        <dbReference type="ARBA" id="ARBA00022490"/>
    </source>
</evidence>
<feature type="binding site" evidence="9">
    <location>
        <position position="73"/>
    </location>
    <ligand>
        <name>[4Fe-4S] cluster</name>
        <dbReference type="ChEBI" id="CHEBI:49883"/>
        <label>1</label>
    </ligand>
</feature>
<name>U3U8D8_9GAMM</name>
<keyword evidence="3 9" id="KW-0808">Transferase</keyword>
<accession>U3U8D8</accession>
<proteinExistence type="inferred from homology"/>
<comment type="catalytic activity">
    <reaction evidence="8 9">
        <text>[[Fe-S] cluster scaffold protein carrying a second [4Fe-4S](2+) cluster] + N(6)-octanoyl-L-lysyl-[protein] + 2 oxidized [2Fe-2S]-[ferredoxin] + 2 S-adenosyl-L-methionine + 4 H(+) = [[Fe-S] cluster scaffold protein] + N(6)-[(R)-dihydrolipoyl]-L-lysyl-[protein] + 4 Fe(3+) + 2 hydrogen sulfide + 2 5'-deoxyadenosine + 2 L-methionine + 2 reduced [2Fe-2S]-[ferredoxin]</text>
        <dbReference type="Rhea" id="RHEA:16585"/>
        <dbReference type="Rhea" id="RHEA-COMP:9928"/>
        <dbReference type="Rhea" id="RHEA-COMP:10000"/>
        <dbReference type="Rhea" id="RHEA-COMP:10001"/>
        <dbReference type="Rhea" id="RHEA-COMP:10475"/>
        <dbReference type="Rhea" id="RHEA-COMP:14568"/>
        <dbReference type="Rhea" id="RHEA-COMP:14569"/>
        <dbReference type="ChEBI" id="CHEBI:15378"/>
        <dbReference type="ChEBI" id="CHEBI:17319"/>
        <dbReference type="ChEBI" id="CHEBI:29034"/>
        <dbReference type="ChEBI" id="CHEBI:29919"/>
        <dbReference type="ChEBI" id="CHEBI:33722"/>
        <dbReference type="ChEBI" id="CHEBI:33737"/>
        <dbReference type="ChEBI" id="CHEBI:33738"/>
        <dbReference type="ChEBI" id="CHEBI:57844"/>
        <dbReference type="ChEBI" id="CHEBI:59789"/>
        <dbReference type="ChEBI" id="CHEBI:78809"/>
        <dbReference type="ChEBI" id="CHEBI:83100"/>
        <dbReference type="EC" id="2.8.1.8"/>
    </reaction>
</comment>
<gene>
    <name evidence="9 11" type="primary">lipA</name>
    <name evidence="11" type="ORF">HHS_07770</name>
</gene>
<dbReference type="PANTHER" id="PTHR10949">
    <property type="entry name" value="LIPOYL SYNTHASE"/>
    <property type="match status" value="1"/>
</dbReference>
<keyword evidence="6 9" id="KW-0408">Iron</keyword>
<reference evidence="11 12" key="1">
    <citation type="submission" date="2012-10" db="EMBL/GenBank/DDBJ databases">
        <title>Genome sequence of the symbiont of the pentatomidae stink bug Halyomorpha halys.</title>
        <authorList>
            <person name="Kobayashi H."/>
            <person name="Fujii-Muramatsu R."/>
            <person name="Takeishi K."/>
            <person name="Noda H."/>
        </authorList>
    </citation>
    <scope>NUCLEOTIDE SEQUENCE [LARGE SCALE GENOMIC DNA]</scope>
</reference>
<evidence type="ECO:0000256" key="8">
    <source>
        <dbReference type="ARBA" id="ARBA00047326"/>
    </source>
</evidence>
<dbReference type="GO" id="GO:0009249">
    <property type="term" value="P:protein lipoylation"/>
    <property type="evidence" value="ECO:0007669"/>
    <property type="project" value="UniProtKB-UniRule"/>
</dbReference>
<dbReference type="InterPro" id="IPR058240">
    <property type="entry name" value="rSAM_sf"/>
</dbReference>
<dbReference type="SMART" id="SM00729">
    <property type="entry name" value="Elp3"/>
    <property type="match status" value="1"/>
</dbReference>
<dbReference type="PATRIC" id="fig|1235990.3.peg.771"/>
<keyword evidence="4 9" id="KW-0949">S-adenosyl-L-methionine</keyword>
<dbReference type="InterPro" id="IPR013785">
    <property type="entry name" value="Aldolase_TIM"/>
</dbReference>
<feature type="binding site" evidence="9">
    <location>
        <position position="98"/>
    </location>
    <ligand>
        <name>[4Fe-4S] cluster</name>
        <dbReference type="ChEBI" id="CHEBI:49883"/>
        <label>2</label>
        <note>4Fe-4S-S-AdoMet</note>
    </ligand>
</feature>
<comment type="subcellular location">
    <subcellularLocation>
        <location evidence="9">Cytoplasm</location>
    </subcellularLocation>
</comment>
<evidence type="ECO:0000313" key="11">
    <source>
        <dbReference type="EMBL" id="BAO00747.1"/>
    </source>
</evidence>
<dbReference type="GO" id="GO:0046872">
    <property type="term" value="F:metal ion binding"/>
    <property type="evidence" value="ECO:0007669"/>
    <property type="project" value="UniProtKB-KW"/>
</dbReference>
<dbReference type="Proteomes" id="UP000016900">
    <property type="component" value="Chromosome"/>
</dbReference>
<comment type="function">
    <text evidence="9">Catalyzes the radical-mediated insertion of two sulfur atoms into the C-6 and C-8 positions of the octanoyl moiety bound to the lipoyl domains of lipoate-dependent enzymes, thereby converting the octanoylated domains into lipoylated derivatives.</text>
</comment>
<dbReference type="EC" id="2.8.1.8" evidence="9"/>
<dbReference type="OrthoDB" id="9787898at2"/>
<sequence length="321" mass="36938">MNKLIQIKYDTNTSQHNKKSIITEKIIFNKHKKFLSKPEWIKIKLPIYSKRIQEIKAKMRKNNLYSICEEACCPNLNQCFNRGTATFMILGTVCTRCCPFCNVTHGRPNLPNAKEPIQLAQTICDMTLQYVVLTSVNRDDLHDGGAQHFANCIIAIHQRNPLIKIEILVPDFRGCMNRALKIFDTTPPDVFNHNLENVPRLYRQVRPGANYKLSLKLLQCFKELHPELPTKSGLMVGLGETNDEIIEVMNDLRKHGVTMLTIGQYLQPSYYHLPVQRYVKPDEFNKMQEKAMEMGFTYAACGPFVRSSYNADLQIKGLEIK</sequence>
<dbReference type="SFLD" id="SFLDF00271">
    <property type="entry name" value="lipoyl_synthase"/>
    <property type="match status" value="1"/>
</dbReference>
<dbReference type="SFLD" id="SFLDG01058">
    <property type="entry name" value="lipoyl_synthase_like"/>
    <property type="match status" value="1"/>
</dbReference>
<feature type="binding site" evidence="9">
    <location>
        <position position="68"/>
    </location>
    <ligand>
        <name>[4Fe-4S] cluster</name>
        <dbReference type="ChEBI" id="CHEBI:49883"/>
        <label>1</label>
    </ligand>
</feature>
<evidence type="ECO:0000256" key="7">
    <source>
        <dbReference type="ARBA" id="ARBA00023014"/>
    </source>
</evidence>
<keyword evidence="1 9" id="KW-0004">4Fe-4S</keyword>